<organism evidence="1">
    <name type="scientific">Caldimicrobium thiodismutans</name>
    <dbReference type="NCBI Taxonomy" id="1653476"/>
    <lineage>
        <taxon>Bacteria</taxon>
        <taxon>Pseudomonadati</taxon>
        <taxon>Thermodesulfobacteriota</taxon>
        <taxon>Thermodesulfobacteria</taxon>
        <taxon>Thermodesulfobacteriales</taxon>
        <taxon>Thermodesulfobacteriaceae</taxon>
        <taxon>Caldimicrobium</taxon>
    </lineage>
</organism>
<accession>A0A832LVH3</accession>
<dbReference type="AlphaFoldDB" id="A0A832LVH3"/>
<name>A0A832LVH3_9BACT</name>
<gene>
    <name evidence="1" type="ORF">ENT73_00905</name>
</gene>
<comment type="caution">
    <text evidence="1">The sequence shown here is derived from an EMBL/GenBank/DDBJ whole genome shotgun (WGS) entry which is preliminary data.</text>
</comment>
<evidence type="ECO:0000313" key="1">
    <source>
        <dbReference type="EMBL" id="HGV54632.1"/>
    </source>
</evidence>
<dbReference type="EMBL" id="DSZU01000018">
    <property type="protein sequence ID" value="HGV54632.1"/>
    <property type="molecule type" value="Genomic_DNA"/>
</dbReference>
<sequence>MEHLESSRGLLETFEHLRKVLHYRKEDLLSISLYALMEQVKSFLTLEPKIYFSELFLEILSKLSYGLYIKSNLLLNLPPPIVEEEVTGKDYLRERAFFWYQALPLERLLNEKIFLPKVNGVTVPDRQEGKGDPSQLIKALLDLLERIKQEPTLTLNLDTPSIEEYLERLKSFLKVHPVTTWEELSKIFNFADLLEKVYFFLALLFLVFEGICGVHQDEQGIIHIFIKP</sequence>
<reference evidence="1" key="1">
    <citation type="journal article" date="2020" name="mSystems">
        <title>Genome- and Community-Level Interaction Insights into Carbon Utilization and Element Cycling Functions of Hydrothermarchaeota in Hydrothermal Sediment.</title>
        <authorList>
            <person name="Zhou Z."/>
            <person name="Liu Y."/>
            <person name="Xu W."/>
            <person name="Pan J."/>
            <person name="Luo Z.H."/>
            <person name="Li M."/>
        </authorList>
    </citation>
    <scope>NUCLEOTIDE SEQUENCE [LARGE SCALE GENOMIC DNA]</scope>
    <source>
        <strain evidence="1">SpSt-605</strain>
    </source>
</reference>
<proteinExistence type="predicted"/>
<protein>
    <submittedName>
        <fullName evidence="1">Uncharacterized protein</fullName>
    </submittedName>
</protein>